<evidence type="ECO:0000313" key="2">
    <source>
        <dbReference type="EMBL" id="SHI76649.1"/>
    </source>
</evidence>
<accession>A0A1M6DU40</accession>
<feature type="region of interest" description="Disordered" evidence="1">
    <location>
        <begin position="82"/>
        <end position="102"/>
    </location>
</feature>
<dbReference type="EMBL" id="FQZQ01000003">
    <property type="protein sequence ID" value="SHI76649.1"/>
    <property type="molecule type" value="Genomic_DNA"/>
</dbReference>
<keyword evidence="3" id="KW-1185">Reference proteome</keyword>
<sequence>MAADAFLVEEIYHLLVPLPALGRPNCAANQRPALAGGFAALSGSGSGSRPVARAPALHRARRSRRMPRILIAKDRRALGLIGEGGRGEEEEGEGEAHGGRVSCRKVDTTRRAGFYPADV</sequence>
<protein>
    <submittedName>
        <fullName evidence="2">Uncharacterized protein</fullName>
    </submittedName>
</protein>
<proteinExistence type="predicted"/>
<evidence type="ECO:0000313" key="3">
    <source>
        <dbReference type="Proteomes" id="UP000183982"/>
    </source>
</evidence>
<organism evidence="2 3">
    <name type="scientific">Shimia gijangensis</name>
    <dbReference type="NCBI Taxonomy" id="1470563"/>
    <lineage>
        <taxon>Bacteria</taxon>
        <taxon>Pseudomonadati</taxon>
        <taxon>Pseudomonadota</taxon>
        <taxon>Alphaproteobacteria</taxon>
        <taxon>Rhodobacterales</taxon>
        <taxon>Roseobacteraceae</taxon>
    </lineage>
</organism>
<evidence type="ECO:0000256" key="1">
    <source>
        <dbReference type="SAM" id="MobiDB-lite"/>
    </source>
</evidence>
<dbReference type="Proteomes" id="UP000183982">
    <property type="component" value="Unassembled WGS sequence"/>
</dbReference>
<dbReference type="STRING" id="1470563.SAMN05444000_1036"/>
<dbReference type="AlphaFoldDB" id="A0A1M6DU40"/>
<name>A0A1M6DU40_9RHOB</name>
<gene>
    <name evidence="2" type="ORF">SAMN05444000_1036</name>
</gene>
<reference evidence="3" key="1">
    <citation type="submission" date="2016-11" db="EMBL/GenBank/DDBJ databases">
        <authorList>
            <person name="Varghese N."/>
            <person name="Submissions S."/>
        </authorList>
    </citation>
    <scope>NUCLEOTIDE SEQUENCE [LARGE SCALE GENOMIC DNA]</scope>
    <source>
        <strain evidence="3">DSM 100564</strain>
    </source>
</reference>